<dbReference type="InterPro" id="IPR005302">
    <property type="entry name" value="MoCF_Sase_C"/>
</dbReference>
<reference evidence="3" key="1">
    <citation type="journal article" date="2019" name="Int. J. Syst. Evol. Microbiol.">
        <title>The Global Catalogue of Microorganisms (GCM) 10K type strain sequencing project: providing services to taxonomists for standard genome sequencing and annotation.</title>
        <authorList>
            <consortium name="The Broad Institute Genomics Platform"/>
            <consortium name="The Broad Institute Genome Sequencing Center for Infectious Disease"/>
            <person name="Wu L."/>
            <person name="Ma J."/>
        </authorList>
    </citation>
    <scope>NUCLEOTIDE SEQUENCE [LARGE SCALE GENOMIC DNA]</scope>
    <source>
        <strain evidence="3">JCM 17561</strain>
    </source>
</reference>
<dbReference type="SUPFAM" id="SSF141673">
    <property type="entry name" value="MOSC N-terminal domain-like"/>
    <property type="match status" value="1"/>
</dbReference>
<dbReference type="SUPFAM" id="SSF50800">
    <property type="entry name" value="PK beta-barrel domain-like"/>
    <property type="match status" value="1"/>
</dbReference>
<evidence type="ECO:0000259" key="1">
    <source>
        <dbReference type="PROSITE" id="PS51340"/>
    </source>
</evidence>
<dbReference type="Pfam" id="PF03473">
    <property type="entry name" value="MOSC"/>
    <property type="match status" value="1"/>
</dbReference>
<keyword evidence="3" id="KW-1185">Reference proteome</keyword>
<evidence type="ECO:0000313" key="3">
    <source>
        <dbReference type="Proteomes" id="UP001501627"/>
    </source>
</evidence>
<sequence>MAAIVGGGYEPLAVGGSAHAVGAQSAALSLDCTMPTDFTPDITGRIARLFIHPIKSCAGTELREAELTPTGLAWDRSWMVVDDQGMFMTQREWPRMALIHPVVGTDTLTLRASGMADLELPLAAAGRPCEVQVWRDRVQALDASPEAARWLSEFLQTPCRLVRFDDTGQRLADADWTQGAAASVRFPDGFPLLVVSQAALDELNERLRAAGHAGVGMERFRPNIVIDGFAAHDEDHAELLHVSGGAVALRPVKPCARCPIPDVDPATAQRGTAVTEQLRAYRQDARVGGGLTFGMNAIIAAGAGQTLRVGQQVAAQFSF</sequence>
<accession>A0ABP7QI70</accession>
<evidence type="ECO:0000313" key="2">
    <source>
        <dbReference type="EMBL" id="GAA3982970.1"/>
    </source>
</evidence>
<dbReference type="PANTHER" id="PTHR14237:SF19">
    <property type="entry name" value="MITOCHONDRIAL AMIDOXIME REDUCING COMPONENT 1"/>
    <property type="match status" value="1"/>
</dbReference>
<dbReference type="Proteomes" id="UP001501627">
    <property type="component" value="Unassembled WGS sequence"/>
</dbReference>
<organism evidence="2 3">
    <name type="scientific">Comamonas faecalis</name>
    <dbReference type="NCBI Taxonomy" id="1387849"/>
    <lineage>
        <taxon>Bacteria</taxon>
        <taxon>Pseudomonadati</taxon>
        <taxon>Pseudomonadota</taxon>
        <taxon>Betaproteobacteria</taxon>
        <taxon>Burkholderiales</taxon>
        <taxon>Comamonadaceae</taxon>
        <taxon>Comamonas</taxon>
    </lineage>
</organism>
<feature type="domain" description="MOSC" evidence="1">
    <location>
        <begin position="159"/>
        <end position="316"/>
    </location>
</feature>
<gene>
    <name evidence="2" type="ORF">GCM10022279_03100</name>
</gene>
<name>A0ABP7QI70_9BURK</name>
<dbReference type="InterPro" id="IPR005303">
    <property type="entry name" value="MOCOS_middle"/>
</dbReference>
<proteinExistence type="predicted"/>
<protein>
    <submittedName>
        <fullName evidence="2">MOSC N-terminal beta barrel domain-containing protein</fullName>
    </submittedName>
</protein>
<dbReference type="PANTHER" id="PTHR14237">
    <property type="entry name" value="MOLYBDOPTERIN COFACTOR SULFURASE MOSC"/>
    <property type="match status" value="1"/>
</dbReference>
<comment type="caution">
    <text evidence="2">The sequence shown here is derived from an EMBL/GenBank/DDBJ whole genome shotgun (WGS) entry which is preliminary data.</text>
</comment>
<dbReference type="EMBL" id="BAABBP010000002">
    <property type="protein sequence ID" value="GAA3982970.1"/>
    <property type="molecule type" value="Genomic_DNA"/>
</dbReference>
<dbReference type="Pfam" id="PF03476">
    <property type="entry name" value="MOSC_N"/>
    <property type="match status" value="1"/>
</dbReference>
<dbReference type="InterPro" id="IPR011037">
    <property type="entry name" value="Pyrv_Knase-like_insert_dom_sf"/>
</dbReference>
<dbReference type="PROSITE" id="PS51340">
    <property type="entry name" value="MOSC"/>
    <property type="match status" value="1"/>
</dbReference>